<dbReference type="InterPro" id="IPR002676">
    <property type="entry name" value="RimM_N"/>
</dbReference>
<dbReference type="HAMAP" id="MF_00014">
    <property type="entry name" value="Ribosome_mat_RimM"/>
    <property type="match status" value="1"/>
</dbReference>
<comment type="similarity">
    <text evidence="5">Belongs to the RimM family.</text>
</comment>
<keyword evidence="1 5" id="KW-0963">Cytoplasm</keyword>
<dbReference type="KEGG" id="tum:CBW65_16680"/>
<feature type="domain" description="PRC-barrel" evidence="7">
    <location>
        <begin position="94"/>
        <end position="167"/>
    </location>
</feature>
<dbReference type="InterPro" id="IPR027275">
    <property type="entry name" value="PRC-brl_dom"/>
</dbReference>
<evidence type="ECO:0000259" key="6">
    <source>
        <dbReference type="Pfam" id="PF01782"/>
    </source>
</evidence>
<keyword evidence="9" id="KW-1185">Reference proteome</keyword>
<reference evidence="9" key="1">
    <citation type="submission" date="2017-05" db="EMBL/GenBank/DDBJ databases">
        <authorList>
            <person name="Sung H."/>
        </authorList>
    </citation>
    <scope>NUCLEOTIDE SEQUENCE [LARGE SCALE GENOMIC DNA]</scope>
    <source>
        <strain evidence="9">AR23208</strain>
    </source>
</reference>
<comment type="subcellular location">
    <subcellularLocation>
        <location evidence="5">Cytoplasm</location>
    </subcellularLocation>
</comment>
<dbReference type="GO" id="GO:0006364">
    <property type="term" value="P:rRNA processing"/>
    <property type="evidence" value="ECO:0007669"/>
    <property type="project" value="UniProtKB-UniRule"/>
</dbReference>
<organism evidence="8 9">
    <name type="scientific">Tumebacillus avium</name>
    <dbReference type="NCBI Taxonomy" id="1903704"/>
    <lineage>
        <taxon>Bacteria</taxon>
        <taxon>Bacillati</taxon>
        <taxon>Bacillota</taxon>
        <taxon>Bacilli</taxon>
        <taxon>Bacillales</taxon>
        <taxon>Alicyclobacillaceae</taxon>
        <taxon>Tumebacillus</taxon>
    </lineage>
</organism>
<dbReference type="AlphaFoldDB" id="A0A1Y0IUB6"/>
<comment type="domain">
    <text evidence="5">The PRC barrel domain binds ribosomal protein uS19.</text>
</comment>
<evidence type="ECO:0000256" key="3">
    <source>
        <dbReference type="ARBA" id="ARBA00022552"/>
    </source>
</evidence>
<dbReference type="InterPro" id="IPR036976">
    <property type="entry name" value="RimM_N_sf"/>
</dbReference>
<keyword evidence="3 5" id="KW-0698">rRNA processing</keyword>
<feature type="domain" description="RimM N-terminal" evidence="6">
    <location>
        <begin position="4"/>
        <end position="86"/>
    </location>
</feature>
<dbReference type="Gene3D" id="2.30.30.240">
    <property type="entry name" value="PRC-barrel domain"/>
    <property type="match status" value="1"/>
</dbReference>
<dbReference type="Pfam" id="PF05239">
    <property type="entry name" value="PRC"/>
    <property type="match status" value="1"/>
</dbReference>
<dbReference type="GO" id="GO:0005840">
    <property type="term" value="C:ribosome"/>
    <property type="evidence" value="ECO:0007669"/>
    <property type="project" value="InterPro"/>
</dbReference>
<dbReference type="PANTHER" id="PTHR33692:SF1">
    <property type="entry name" value="RIBOSOME MATURATION FACTOR RIMM"/>
    <property type="match status" value="1"/>
</dbReference>
<evidence type="ECO:0000256" key="1">
    <source>
        <dbReference type="ARBA" id="ARBA00022490"/>
    </source>
</evidence>
<proteinExistence type="inferred from homology"/>
<dbReference type="InterPro" id="IPR009000">
    <property type="entry name" value="Transl_B-barrel_sf"/>
</dbReference>
<evidence type="ECO:0000259" key="7">
    <source>
        <dbReference type="Pfam" id="PF05239"/>
    </source>
</evidence>
<comment type="function">
    <text evidence="5">An accessory protein needed during the final step in the assembly of 30S ribosomal subunit, possibly for assembly of the head region. Essential for efficient processing of 16S rRNA. May be needed both before and after RbfA during the maturation of 16S rRNA. It has affinity for free ribosomal 30S subunits but not for 70S ribosomes.</text>
</comment>
<dbReference type="NCBIfam" id="TIGR02273">
    <property type="entry name" value="16S_RimM"/>
    <property type="match status" value="1"/>
</dbReference>
<evidence type="ECO:0000313" key="9">
    <source>
        <dbReference type="Proteomes" id="UP000195437"/>
    </source>
</evidence>
<dbReference type="SUPFAM" id="SSF50447">
    <property type="entry name" value="Translation proteins"/>
    <property type="match status" value="1"/>
</dbReference>
<protein>
    <recommendedName>
        <fullName evidence="5">Ribosome maturation factor RimM</fullName>
    </recommendedName>
</protein>
<name>A0A1Y0IUB6_9BACL</name>
<dbReference type="InterPro" id="IPR011033">
    <property type="entry name" value="PRC_barrel-like_sf"/>
</dbReference>
<dbReference type="GO" id="GO:0043022">
    <property type="term" value="F:ribosome binding"/>
    <property type="evidence" value="ECO:0007669"/>
    <property type="project" value="InterPro"/>
</dbReference>
<keyword evidence="4 5" id="KW-0143">Chaperone</keyword>
<dbReference type="PANTHER" id="PTHR33692">
    <property type="entry name" value="RIBOSOME MATURATION FACTOR RIMM"/>
    <property type="match status" value="1"/>
</dbReference>
<dbReference type="GO" id="GO:0042274">
    <property type="term" value="P:ribosomal small subunit biogenesis"/>
    <property type="evidence" value="ECO:0007669"/>
    <property type="project" value="UniProtKB-UniRule"/>
</dbReference>
<dbReference type="OrthoDB" id="9810331at2"/>
<dbReference type="InterPro" id="IPR011961">
    <property type="entry name" value="RimM"/>
</dbReference>
<keyword evidence="2 5" id="KW-0690">Ribosome biogenesis</keyword>
<dbReference type="SUPFAM" id="SSF50346">
    <property type="entry name" value="PRC-barrel domain"/>
    <property type="match status" value="1"/>
</dbReference>
<dbReference type="RefSeq" id="WP_087459272.1">
    <property type="nucleotide sequence ID" value="NZ_CP021434.1"/>
</dbReference>
<dbReference type="Gene3D" id="2.40.30.60">
    <property type="entry name" value="RimM"/>
    <property type="match status" value="1"/>
</dbReference>
<dbReference type="EMBL" id="CP021434">
    <property type="protein sequence ID" value="ARU63940.1"/>
    <property type="molecule type" value="Genomic_DNA"/>
</dbReference>
<evidence type="ECO:0000256" key="5">
    <source>
        <dbReference type="HAMAP-Rule" id="MF_00014"/>
    </source>
</evidence>
<sequence length="170" mass="19080">MILVGHLVNTQGVRGEVRVISRTDFEDQRFHIGAKLFLVHPNQPKPIELTIASTRKHKQFILLTFEGHHGINDVEKYKGGELKVYETELMELPENTYYIYQLVGCEVVTDEGVVLGTLKEVLQPGANDVYVVKPPKGKDILLPAIPDCVLDVDVTNKKILVHIMPGLLDD</sequence>
<accession>A0A1Y0IUB6</accession>
<evidence type="ECO:0000313" key="8">
    <source>
        <dbReference type="EMBL" id="ARU63940.1"/>
    </source>
</evidence>
<comment type="subunit">
    <text evidence="5">Binds ribosomal protein uS19.</text>
</comment>
<dbReference type="Pfam" id="PF01782">
    <property type="entry name" value="RimM"/>
    <property type="match status" value="1"/>
</dbReference>
<evidence type="ECO:0000256" key="4">
    <source>
        <dbReference type="ARBA" id="ARBA00023186"/>
    </source>
</evidence>
<dbReference type="Proteomes" id="UP000195437">
    <property type="component" value="Chromosome"/>
</dbReference>
<evidence type="ECO:0000256" key="2">
    <source>
        <dbReference type="ARBA" id="ARBA00022517"/>
    </source>
</evidence>
<dbReference type="GO" id="GO:0005737">
    <property type="term" value="C:cytoplasm"/>
    <property type="evidence" value="ECO:0007669"/>
    <property type="project" value="UniProtKB-SubCell"/>
</dbReference>
<gene>
    <name evidence="5" type="primary">rimM</name>
    <name evidence="8" type="ORF">CBW65_16680</name>
</gene>